<evidence type="ECO:0000313" key="1">
    <source>
        <dbReference type="EMBL" id="SDY48479.1"/>
    </source>
</evidence>
<keyword evidence="2" id="KW-1185">Reference proteome</keyword>
<dbReference type="Pfam" id="PF10983">
    <property type="entry name" value="DUF2793"/>
    <property type="match status" value="1"/>
</dbReference>
<evidence type="ECO:0000313" key="2">
    <source>
        <dbReference type="Proteomes" id="UP000198914"/>
    </source>
</evidence>
<name>A0A1H3K9A1_9RHOB</name>
<dbReference type="EMBL" id="FNPX01000001">
    <property type="protein sequence ID" value="SDY48479.1"/>
    <property type="molecule type" value="Genomic_DNA"/>
</dbReference>
<proteinExistence type="predicted"/>
<sequence length="360" mass="37550">MSENSPILSMPYIQQAQAQKHVTHNEALRILDGAVQLAVGSRQLANPPATAEPGARFIVASGGTEAWAGHDGEVAVSELGGGWHFLTPRTGWLAWIEDETQLAVQRGAPDGWTAAATDTADTLGLNTTADTINRLAVSAPATLLTHEGAGHQVKINKADSDQTASLLYQTAFSGRAEMGLTGMDDFSIKVSADGTTWAEALRTDGATGTVTLPQGAEVDGSITGTAVTQGPADTTPDRLIRAADGYVRGDILGQVSQSAGLPTGALFESGSSPDGTFIRFADGTQICAHRFQTSDTAPTPWTFPAAFADTPRITLSPASAAARLASHQGATLLGVDVNGWDIMGTRRTLYVDVLAIGRWL</sequence>
<protein>
    <recommendedName>
        <fullName evidence="3">DUF2793 domain-containing protein</fullName>
    </recommendedName>
</protein>
<accession>A0A1H3K9A1</accession>
<dbReference type="Proteomes" id="UP000198914">
    <property type="component" value="Unassembled WGS sequence"/>
</dbReference>
<evidence type="ECO:0008006" key="3">
    <source>
        <dbReference type="Google" id="ProtNLM"/>
    </source>
</evidence>
<gene>
    <name evidence="1" type="ORF">SAMN05444004_101552</name>
</gene>
<dbReference type="InterPro" id="IPR021251">
    <property type="entry name" value="DUF2793"/>
</dbReference>
<dbReference type="RefSeq" id="WP_092641907.1">
    <property type="nucleotide sequence ID" value="NZ_FNPX01000001.1"/>
</dbReference>
<dbReference type="AlphaFoldDB" id="A0A1H3K9A1"/>
<organism evidence="1 2">
    <name type="scientific">Jannaschia faecimaris</name>
    <dbReference type="NCBI Taxonomy" id="1244108"/>
    <lineage>
        <taxon>Bacteria</taxon>
        <taxon>Pseudomonadati</taxon>
        <taxon>Pseudomonadota</taxon>
        <taxon>Alphaproteobacteria</taxon>
        <taxon>Rhodobacterales</taxon>
        <taxon>Roseobacteraceae</taxon>
        <taxon>Jannaschia</taxon>
    </lineage>
</organism>
<dbReference type="OrthoDB" id="564699at2"/>
<dbReference type="STRING" id="1244108.SAMN05444004_101552"/>
<reference evidence="2" key="1">
    <citation type="submission" date="2016-10" db="EMBL/GenBank/DDBJ databases">
        <authorList>
            <person name="Varghese N."/>
            <person name="Submissions S."/>
        </authorList>
    </citation>
    <scope>NUCLEOTIDE SEQUENCE [LARGE SCALE GENOMIC DNA]</scope>
    <source>
        <strain evidence="2">DSM 100420</strain>
    </source>
</reference>